<dbReference type="PANTHER" id="PTHR13440">
    <property type="entry name" value="BLOC-1 RELATED COMPLEX SUBUNIT 6"/>
    <property type="match status" value="1"/>
</dbReference>
<evidence type="ECO:0000313" key="2">
    <source>
        <dbReference type="EMBL" id="KAF2901516.1"/>
    </source>
</evidence>
<evidence type="ECO:0000313" key="3">
    <source>
        <dbReference type="Proteomes" id="UP000801492"/>
    </source>
</evidence>
<reference evidence="2" key="1">
    <citation type="submission" date="2019-08" db="EMBL/GenBank/DDBJ databases">
        <title>The genome of the North American firefly Photinus pyralis.</title>
        <authorList>
            <consortium name="Photinus pyralis genome working group"/>
            <person name="Fallon T.R."/>
            <person name="Sander Lower S.E."/>
            <person name="Weng J.-K."/>
        </authorList>
    </citation>
    <scope>NUCLEOTIDE SEQUENCE</scope>
    <source>
        <strain evidence="2">TRF0915ILg1</strain>
        <tissue evidence="2">Whole body</tissue>
    </source>
</reference>
<dbReference type="Pfam" id="PF10157">
    <property type="entry name" value="BORCS6"/>
    <property type="match status" value="1"/>
</dbReference>
<evidence type="ECO:0000259" key="1">
    <source>
        <dbReference type="Pfam" id="PF10157"/>
    </source>
</evidence>
<sequence>MHNCTSVRRIASNKEESLVDKFYRPLHLDGNIYKEGSKIHFVTKNLEYKIKLSYRAKEEMKVPRAMSNTKTHGSFNLSQYHQSCVFDVSLLKELELKLQCLSVSINNLIETLSSILQDISSITLKTLNLYEDTVSKISNAVDDKIKNMFIMIVKIEEITQAMKTVKKLSLEIKEIKTLVSMFESLCDNCTNTDFVLVPSIK</sequence>
<feature type="domain" description="BLOC-1-related complex subunit 6 C-terminal helix" evidence="1">
    <location>
        <begin position="85"/>
        <end position="183"/>
    </location>
</feature>
<comment type="caution">
    <text evidence="2">The sequence shown here is derived from an EMBL/GenBank/DDBJ whole genome shotgun (WGS) entry which is preliminary data.</text>
</comment>
<name>A0A8K0GJD3_IGNLU</name>
<dbReference type="OrthoDB" id="21270at2759"/>
<accession>A0A8K0GJD3</accession>
<dbReference type="InterPro" id="IPR046465">
    <property type="entry name" value="BORCS6_C"/>
</dbReference>
<dbReference type="EMBL" id="VTPC01001566">
    <property type="protein sequence ID" value="KAF2901516.1"/>
    <property type="molecule type" value="Genomic_DNA"/>
</dbReference>
<dbReference type="GO" id="GO:0099078">
    <property type="term" value="C:BORC complex"/>
    <property type="evidence" value="ECO:0007669"/>
    <property type="project" value="TreeGrafter"/>
</dbReference>
<proteinExistence type="predicted"/>
<gene>
    <name evidence="2" type="ORF">ILUMI_04668</name>
</gene>
<dbReference type="Proteomes" id="UP000801492">
    <property type="component" value="Unassembled WGS sequence"/>
</dbReference>
<dbReference type="GO" id="GO:0032418">
    <property type="term" value="P:lysosome localization"/>
    <property type="evidence" value="ECO:0007669"/>
    <property type="project" value="TreeGrafter"/>
</dbReference>
<protein>
    <recommendedName>
        <fullName evidence="1">BLOC-1-related complex subunit 6 C-terminal helix domain-containing protein</fullName>
    </recommendedName>
</protein>
<dbReference type="AlphaFoldDB" id="A0A8K0GJD3"/>
<keyword evidence="3" id="KW-1185">Reference proteome</keyword>
<organism evidence="2 3">
    <name type="scientific">Ignelater luminosus</name>
    <name type="common">Cucubano</name>
    <name type="synonym">Pyrophorus luminosus</name>
    <dbReference type="NCBI Taxonomy" id="2038154"/>
    <lineage>
        <taxon>Eukaryota</taxon>
        <taxon>Metazoa</taxon>
        <taxon>Ecdysozoa</taxon>
        <taxon>Arthropoda</taxon>
        <taxon>Hexapoda</taxon>
        <taxon>Insecta</taxon>
        <taxon>Pterygota</taxon>
        <taxon>Neoptera</taxon>
        <taxon>Endopterygota</taxon>
        <taxon>Coleoptera</taxon>
        <taxon>Polyphaga</taxon>
        <taxon>Elateriformia</taxon>
        <taxon>Elateroidea</taxon>
        <taxon>Elateridae</taxon>
        <taxon>Agrypninae</taxon>
        <taxon>Pyrophorini</taxon>
        <taxon>Ignelater</taxon>
    </lineage>
</organism>
<dbReference type="PANTHER" id="PTHR13440:SF7">
    <property type="entry name" value="BLOC-1 RELATED COMPLEX SUBUNIT 6"/>
    <property type="match status" value="1"/>
</dbReference>
<dbReference type="InterPro" id="IPR019314">
    <property type="entry name" value="BORCS6"/>
</dbReference>